<dbReference type="Pfam" id="PF13826">
    <property type="entry name" value="Monooxy_af470-like"/>
    <property type="match status" value="1"/>
</dbReference>
<keyword evidence="3" id="KW-1185">Reference proteome</keyword>
<sequence length="287" mass="32362">MAPLKPLFAPTTTPPPASSDNKVGRLALLHNNFQFTTWLLAAAAAQGIFTWLFPTAFTFIPALLILGYRVIDVFLIMYGIKPNPYMDGVINHKFSAQLPFEDGSFGERPSRDKMVVLILGSKSNHPLGIFSPAYQKVGQLFADMVEDLEQNRDEYSYLTNTRWISNTDTTINAAREIMTVFYFRSMEGVHKFAHAAAHRKGWDWWNRTAKEHPDISICHEVYEAQAGHWENVYVNYRPMGLATAQFPLKTSGEKEGEKKQWVGAIVDASKANMKNAKARLGWDSNGN</sequence>
<gene>
    <name evidence="2" type="ORF">BJY01DRAFT_145128</name>
</gene>
<dbReference type="EMBL" id="JBFXLU010000430">
    <property type="protein sequence ID" value="KAL2826723.1"/>
    <property type="molecule type" value="Genomic_DNA"/>
</dbReference>
<feature type="transmembrane region" description="Helical" evidence="1">
    <location>
        <begin position="59"/>
        <end position="80"/>
    </location>
</feature>
<proteinExistence type="predicted"/>
<evidence type="ECO:0000256" key="1">
    <source>
        <dbReference type="SAM" id="Phobius"/>
    </source>
</evidence>
<dbReference type="InterPro" id="IPR025444">
    <property type="entry name" value="Monooxy_af470"/>
</dbReference>
<comment type="caution">
    <text evidence="2">The sequence shown here is derived from an EMBL/GenBank/DDBJ whole genome shotgun (WGS) entry which is preliminary data.</text>
</comment>
<dbReference type="Proteomes" id="UP001610446">
    <property type="component" value="Unassembled WGS sequence"/>
</dbReference>
<evidence type="ECO:0000313" key="2">
    <source>
        <dbReference type="EMBL" id="KAL2826723.1"/>
    </source>
</evidence>
<name>A0ABR4IIS0_9EURO</name>
<protein>
    <submittedName>
        <fullName evidence="2">Uncharacterized protein</fullName>
    </submittedName>
</protein>
<keyword evidence="1" id="KW-0472">Membrane</keyword>
<accession>A0ABR4IIS0</accession>
<evidence type="ECO:0000313" key="3">
    <source>
        <dbReference type="Proteomes" id="UP001610446"/>
    </source>
</evidence>
<keyword evidence="1" id="KW-0812">Transmembrane</keyword>
<organism evidence="2 3">
    <name type="scientific">Aspergillus pseudoustus</name>
    <dbReference type="NCBI Taxonomy" id="1810923"/>
    <lineage>
        <taxon>Eukaryota</taxon>
        <taxon>Fungi</taxon>
        <taxon>Dikarya</taxon>
        <taxon>Ascomycota</taxon>
        <taxon>Pezizomycotina</taxon>
        <taxon>Eurotiomycetes</taxon>
        <taxon>Eurotiomycetidae</taxon>
        <taxon>Eurotiales</taxon>
        <taxon>Aspergillaceae</taxon>
        <taxon>Aspergillus</taxon>
        <taxon>Aspergillus subgen. Nidulantes</taxon>
    </lineage>
</organism>
<keyword evidence="1" id="KW-1133">Transmembrane helix</keyword>
<reference evidence="2 3" key="1">
    <citation type="submission" date="2024-07" db="EMBL/GenBank/DDBJ databases">
        <title>Section-level genome sequencing and comparative genomics of Aspergillus sections Usti and Cavernicolus.</title>
        <authorList>
            <consortium name="Lawrence Berkeley National Laboratory"/>
            <person name="Nybo J.L."/>
            <person name="Vesth T.C."/>
            <person name="Theobald S."/>
            <person name="Frisvad J.C."/>
            <person name="Larsen T.O."/>
            <person name="Kjaerboelling I."/>
            <person name="Rothschild-Mancinelli K."/>
            <person name="Lyhne E.K."/>
            <person name="Kogle M.E."/>
            <person name="Barry K."/>
            <person name="Clum A."/>
            <person name="Na H."/>
            <person name="Ledsgaard L."/>
            <person name="Lin J."/>
            <person name="Lipzen A."/>
            <person name="Kuo A."/>
            <person name="Riley R."/>
            <person name="Mondo S."/>
            <person name="Labutti K."/>
            <person name="Haridas S."/>
            <person name="Pangalinan J."/>
            <person name="Salamov A.A."/>
            <person name="Simmons B.A."/>
            <person name="Magnuson J.K."/>
            <person name="Chen J."/>
            <person name="Drula E."/>
            <person name="Henrissat B."/>
            <person name="Wiebenga A."/>
            <person name="Lubbers R.J."/>
            <person name="Gomes A.C."/>
            <person name="Makela M.R."/>
            <person name="Stajich J."/>
            <person name="Grigoriev I.V."/>
            <person name="Mortensen U.H."/>
            <person name="De Vries R.P."/>
            <person name="Baker S.E."/>
            <person name="Andersen M.R."/>
        </authorList>
    </citation>
    <scope>NUCLEOTIDE SEQUENCE [LARGE SCALE GENOMIC DNA]</scope>
    <source>
        <strain evidence="2 3">CBS 123904</strain>
    </source>
</reference>